<proteinExistence type="predicted"/>
<evidence type="ECO:0000313" key="3">
    <source>
        <dbReference type="Proteomes" id="UP001567538"/>
    </source>
</evidence>
<name>A0ABD1HA45_SALDI</name>
<dbReference type="InterPro" id="IPR038947">
    <property type="entry name" value="At3g27210-like"/>
</dbReference>
<organism evidence="2 3">
    <name type="scientific">Salvia divinorum</name>
    <name type="common">Maria pastora</name>
    <name type="synonym">Diviner's sage</name>
    <dbReference type="NCBI Taxonomy" id="28513"/>
    <lineage>
        <taxon>Eukaryota</taxon>
        <taxon>Viridiplantae</taxon>
        <taxon>Streptophyta</taxon>
        <taxon>Embryophyta</taxon>
        <taxon>Tracheophyta</taxon>
        <taxon>Spermatophyta</taxon>
        <taxon>Magnoliopsida</taxon>
        <taxon>eudicotyledons</taxon>
        <taxon>Gunneridae</taxon>
        <taxon>Pentapetalae</taxon>
        <taxon>asterids</taxon>
        <taxon>lamiids</taxon>
        <taxon>Lamiales</taxon>
        <taxon>Lamiaceae</taxon>
        <taxon>Nepetoideae</taxon>
        <taxon>Mentheae</taxon>
        <taxon>Salviinae</taxon>
        <taxon>Salvia</taxon>
        <taxon>Salvia subgen. Calosphace</taxon>
    </lineage>
</organism>
<dbReference type="AlphaFoldDB" id="A0ABD1HA45"/>
<dbReference type="Proteomes" id="UP001567538">
    <property type="component" value="Unassembled WGS sequence"/>
</dbReference>
<dbReference type="PANTHER" id="PTHR34280">
    <property type="entry name" value="OS01G0920100 PROTEIN"/>
    <property type="match status" value="1"/>
</dbReference>
<reference evidence="2 3" key="1">
    <citation type="submission" date="2024-06" db="EMBL/GenBank/DDBJ databases">
        <title>A chromosome level genome sequence of Diviner's sage (Salvia divinorum).</title>
        <authorList>
            <person name="Ford S.A."/>
            <person name="Ro D.-K."/>
            <person name="Ness R.W."/>
            <person name="Phillips M.A."/>
        </authorList>
    </citation>
    <scope>NUCLEOTIDE SEQUENCE [LARGE SCALE GENOMIC DNA]</scope>
    <source>
        <strain evidence="2">SAF-2024a</strain>
        <tissue evidence="2">Leaf</tissue>
    </source>
</reference>
<gene>
    <name evidence="2" type="ORF">AAHA92_13996</name>
</gene>
<dbReference type="PANTHER" id="PTHR34280:SF2">
    <property type="entry name" value="OS01G0920100 PROTEIN"/>
    <property type="match status" value="1"/>
</dbReference>
<keyword evidence="3" id="KW-1185">Reference proteome</keyword>
<comment type="caution">
    <text evidence="2">The sequence shown here is derived from an EMBL/GenBank/DDBJ whole genome shotgun (WGS) entry which is preliminary data.</text>
</comment>
<evidence type="ECO:0000313" key="2">
    <source>
        <dbReference type="EMBL" id="KAL1553303.1"/>
    </source>
</evidence>
<feature type="region of interest" description="Disordered" evidence="1">
    <location>
        <begin position="51"/>
        <end position="72"/>
    </location>
</feature>
<sequence length="196" mass="21365">MGSCVSLQKDSSQSAIKLRLSLDSKDQNLIIPSPVKQNSFTVNGQDHSAADLAVKSRRSRTRSLADGSKDDAFFDSQPWLESDCEDDFLSVNGDFTPSRGSTPVHHRFSSGNPTVNKPPPVPEPSPKKKLSELFKESLRHQQGGDKEDDASEESVIVENGASSEKSGNGAEEKSIQCCLPSLRSRRTFATTQVEKV</sequence>
<dbReference type="EMBL" id="JBEAFC010000006">
    <property type="protein sequence ID" value="KAL1553303.1"/>
    <property type="molecule type" value="Genomic_DNA"/>
</dbReference>
<accession>A0ABD1HA45</accession>
<feature type="region of interest" description="Disordered" evidence="1">
    <location>
        <begin position="90"/>
        <end position="175"/>
    </location>
</feature>
<protein>
    <submittedName>
        <fullName evidence="2">Uncharacterized protein</fullName>
    </submittedName>
</protein>
<feature type="compositionally biased region" description="Basic and acidic residues" evidence="1">
    <location>
        <begin position="125"/>
        <end position="145"/>
    </location>
</feature>
<evidence type="ECO:0000256" key="1">
    <source>
        <dbReference type="SAM" id="MobiDB-lite"/>
    </source>
</evidence>